<organism evidence="2 3">
    <name type="scientific">Riccia sorocarpa</name>
    <dbReference type="NCBI Taxonomy" id="122646"/>
    <lineage>
        <taxon>Eukaryota</taxon>
        <taxon>Viridiplantae</taxon>
        <taxon>Streptophyta</taxon>
        <taxon>Embryophyta</taxon>
        <taxon>Marchantiophyta</taxon>
        <taxon>Marchantiopsida</taxon>
        <taxon>Marchantiidae</taxon>
        <taxon>Marchantiales</taxon>
        <taxon>Ricciaceae</taxon>
        <taxon>Riccia</taxon>
    </lineage>
</organism>
<dbReference type="InterPro" id="IPR012674">
    <property type="entry name" value="Calycin"/>
</dbReference>
<protein>
    <recommendedName>
        <fullName evidence="1">Lipocalin/cytosolic fatty-acid binding domain-containing protein</fullName>
    </recommendedName>
</protein>
<dbReference type="GO" id="GO:0006950">
    <property type="term" value="P:response to stress"/>
    <property type="evidence" value="ECO:0007669"/>
    <property type="project" value="UniProtKB-ARBA"/>
</dbReference>
<evidence type="ECO:0000259" key="1">
    <source>
        <dbReference type="Pfam" id="PF08212"/>
    </source>
</evidence>
<keyword evidence="3" id="KW-1185">Reference proteome</keyword>
<dbReference type="PANTHER" id="PTHR10612">
    <property type="entry name" value="APOLIPOPROTEIN D"/>
    <property type="match status" value="1"/>
</dbReference>
<dbReference type="SUPFAM" id="SSF50814">
    <property type="entry name" value="Lipocalins"/>
    <property type="match status" value="2"/>
</dbReference>
<gene>
    <name evidence="2" type="ORF">R1sor_007403</name>
</gene>
<name>A0ABD3HQD2_9MARC</name>
<evidence type="ECO:0000313" key="2">
    <source>
        <dbReference type="EMBL" id="KAL3693752.1"/>
    </source>
</evidence>
<sequence length="409" mass="43354">MSNNISERVTKIVLLEKLISDVRGDYCTASLAKKTCPHLQTVDSINLEAYLGEWYQIGSTANFLNSAEAGGTCPEVEYSKGKKEGEIKVENRDFLSAKVGTIVSVAGISGSSSLICQSARASCSQVNNGDSLLREGISKVWKLKGNIENSYSSEASSVSTAASEIEAAAKEISPKIDTLTKYVTQIQISNSLVSQTDGKADKSAAVGLVKANISLATEQVKSIDASYKIMSDSQLDLIKAAGSLFKRGLDGVGPSITLTDAATEVLAGITAIKAQFTAITGALEASTKAASYVLEDKTEVYYNVSKVEGSAVQDGKEGGKLKVTIGLVEADYWILALKGDNSKYDAALVYSCSELLTGGVDETYWILSRTPELDDDTITSFLSTAASQGIDQDCDAPFIKSVRTEKCPA</sequence>
<comment type="caution">
    <text evidence="2">The sequence shown here is derived from an EMBL/GenBank/DDBJ whole genome shotgun (WGS) entry which is preliminary data.</text>
</comment>
<dbReference type="PANTHER" id="PTHR10612:SF56">
    <property type="entry name" value="LIPOCALIN_CYTOSOLIC FATTY-ACID BINDING DOMAIN-CONTAINING PROTEIN"/>
    <property type="match status" value="1"/>
</dbReference>
<dbReference type="Proteomes" id="UP001633002">
    <property type="component" value="Unassembled WGS sequence"/>
</dbReference>
<accession>A0ABD3HQD2</accession>
<dbReference type="Gene3D" id="2.40.128.20">
    <property type="match status" value="2"/>
</dbReference>
<proteinExistence type="predicted"/>
<dbReference type="InterPro" id="IPR000566">
    <property type="entry name" value="Lipocln_cytosolic_FA-bd_dom"/>
</dbReference>
<dbReference type="EMBL" id="JBJQOH010000003">
    <property type="protein sequence ID" value="KAL3693752.1"/>
    <property type="molecule type" value="Genomic_DNA"/>
</dbReference>
<dbReference type="Pfam" id="PF08212">
    <property type="entry name" value="Lipocalin_2"/>
    <property type="match status" value="1"/>
</dbReference>
<reference evidence="2 3" key="1">
    <citation type="submission" date="2024-09" db="EMBL/GenBank/DDBJ databases">
        <title>Chromosome-scale assembly of Riccia sorocarpa.</title>
        <authorList>
            <person name="Paukszto L."/>
        </authorList>
    </citation>
    <scope>NUCLEOTIDE SEQUENCE [LARGE SCALE GENOMIC DNA]</scope>
    <source>
        <strain evidence="2">LP-2024</strain>
        <tissue evidence="2">Aerial parts of the thallus</tissue>
    </source>
</reference>
<evidence type="ECO:0000313" key="3">
    <source>
        <dbReference type="Proteomes" id="UP001633002"/>
    </source>
</evidence>
<feature type="domain" description="Lipocalin/cytosolic fatty-acid binding" evidence="1">
    <location>
        <begin position="299"/>
        <end position="392"/>
    </location>
</feature>
<dbReference type="AlphaFoldDB" id="A0ABD3HQD2"/>